<evidence type="ECO:0000313" key="3">
    <source>
        <dbReference type="Proteomes" id="UP000660380"/>
    </source>
</evidence>
<dbReference type="RefSeq" id="WP_038296498.1">
    <property type="nucleotide sequence ID" value="NZ_JACJTA010000115.1"/>
</dbReference>
<comment type="caution">
    <text evidence="2">The sequence shown here is derived from an EMBL/GenBank/DDBJ whole genome shotgun (WGS) entry which is preliminary data.</text>
</comment>
<gene>
    <name evidence="2" type="ORF">H6G81_31490</name>
</gene>
<sequence>MVLIRDIVQQALITGSLSIRADEQLQQLLQSEFEEKDIDALMLLQEAVQSGRVRKEYRNEKSDRPTKNKRGIIKMKLLCPSAVGILVLGTIVFALPKGAESVHFTSENSNVTQLTLE</sequence>
<keyword evidence="1" id="KW-0472">Membrane</keyword>
<accession>A0ABR8H0R0</accession>
<name>A0ABR8H0R0_9CYAN</name>
<evidence type="ECO:0000256" key="1">
    <source>
        <dbReference type="SAM" id="Phobius"/>
    </source>
</evidence>
<reference evidence="2 3" key="1">
    <citation type="journal article" date="2020" name="ISME J.">
        <title>Comparative genomics reveals insights into cyanobacterial evolution and habitat adaptation.</title>
        <authorList>
            <person name="Chen M.Y."/>
            <person name="Teng W.K."/>
            <person name="Zhao L."/>
            <person name="Hu C.X."/>
            <person name="Zhou Y.K."/>
            <person name="Han B.P."/>
            <person name="Song L.R."/>
            <person name="Shu W.S."/>
        </authorList>
    </citation>
    <scope>NUCLEOTIDE SEQUENCE [LARGE SCALE GENOMIC DNA]</scope>
    <source>
        <strain evidence="2 3">FACHB-248</strain>
    </source>
</reference>
<keyword evidence="3" id="KW-1185">Reference proteome</keyword>
<dbReference type="EMBL" id="JACJTA010000115">
    <property type="protein sequence ID" value="MBD2608922.1"/>
    <property type="molecule type" value="Genomic_DNA"/>
</dbReference>
<dbReference type="Proteomes" id="UP000660380">
    <property type="component" value="Unassembled WGS sequence"/>
</dbReference>
<protein>
    <submittedName>
        <fullName evidence="2">Uncharacterized protein</fullName>
    </submittedName>
</protein>
<organism evidence="2 3">
    <name type="scientific">Scytonema hofmannii FACHB-248</name>
    <dbReference type="NCBI Taxonomy" id="1842502"/>
    <lineage>
        <taxon>Bacteria</taxon>
        <taxon>Bacillati</taxon>
        <taxon>Cyanobacteriota</taxon>
        <taxon>Cyanophyceae</taxon>
        <taxon>Nostocales</taxon>
        <taxon>Scytonemataceae</taxon>
        <taxon>Scytonema</taxon>
    </lineage>
</organism>
<keyword evidence="1" id="KW-1133">Transmembrane helix</keyword>
<proteinExistence type="predicted"/>
<evidence type="ECO:0000313" key="2">
    <source>
        <dbReference type="EMBL" id="MBD2608922.1"/>
    </source>
</evidence>
<keyword evidence="1" id="KW-0812">Transmembrane</keyword>
<feature type="transmembrane region" description="Helical" evidence="1">
    <location>
        <begin position="77"/>
        <end position="95"/>
    </location>
</feature>